<proteinExistence type="predicted"/>
<sequence>MNIQTTSFSPVKHSLVLLLNKSLNFIDDQYLENLQKVKNYLETNYNYKIINGYILLNLTEQDNKEHLEKLNIATSKFSWIKTYDVSQAHQINKNTQSIKVMYFYESDYILNEEVKNLNIDNLEVEENNRFKELKERVNSKDFQCNTIRHQDLPQFNETDSFVNIDI</sequence>
<dbReference type="OrthoDB" id="422187at2759"/>
<dbReference type="AlphaFoldDB" id="A0A9N9GF90"/>
<accession>A0A9N9GF90</accession>
<protein>
    <submittedName>
        <fullName evidence="1">6057_t:CDS:1</fullName>
    </submittedName>
</protein>
<gene>
    <name evidence="1" type="ORF">DERYTH_LOCUS7510</name>
</gene>
<dbReference type="Proteomes" id="UP000789405">
    <property type="component" value="Unassembled WGS sequence"/>
</dbReference>
<evidence type="ECO:0000313" key="2">
    <source>
        <dbReference type="Proteomes" id="UP000789405"/>
    </source>
</evidence>
<keyword evidence="2" id="KW-1185">Reference proteome</keyword>
<dbReference type="EMBL" id="CAJVPY010003675">
    <property type="protein sequence ID" value="CAG8598239.1"/>
    <property type="molecule type" value="Genomic_DNA"/>
</dbReference>
<name>A0A9N9GF90_9GLOM</name>
<reference evidence="1" key="1">
    <citation type="submission" date="2021-06" db="EMBL/GenBank/DDBJ databases">
        <authorList>
            <person name="Kallberg Y."/>
            <person name="Tangrot J."/>
            <person name="Rosling A."/>
        </authorList>
    </citation>
    <scope>NUCLEOTIDE SEQUENCE</scope>
    <source>
        <strain evidence="1">MA453B</strain>
    </source>
</reference>
<comment type="caution">
    <text evidence="1">The sequence shown here is derived from an EMBL/GenBank/DDBJ whole genome shotgun (WGS) entry which is preliminary data.</text>
</comment>
<evidence type="ECO:0000313" key="1">
    <source>
        <dbReference type="EMBL" id="CAG8598239.1"/>
    </source>
</evidence>
<organism evidence="1 2">
    <name type="scientific">Dentiscutata erythropus</name>
    <dbReference type="NCBI Taxonomy" id="1348616"/>
    <lineage>
        <taxon>Eukaryota</taxon>
        <taxon>Fungi</taxon>
        <taxon>Fungi incertae sedis</taxon>
        <taxon>Mucoromycota</taxon>
        <taxon>Glomeromycotina</taxon>
        <taxon>Glomeromycetes</taxon>
        <taxon>Diversisporales</taxon>
        <taxon>Gigasporaceae</taxon>
        <taxon>Dentiscutata</taxon>
    </lineage>
</organism>